<dbReference type="Proteomes" id="UP000245626">
    <property type="component" value="Unassembled WGS sequence"/>
</dbReference>
<protein>
    <submittedName>
        <fullName evidence="1">Uncharacterized protein</fullName>
    </submittedName>
</protein>
<gene>
    <name evidence="1" type="ORF">IE53DRAFT_368040</name>
</gene>
<name>A0ACD0P0A7_9BASI</name>
<proteinExistence type="predicted"/>
<organism evidence="1 2">
    <name type="scientific">Violaceomyces palustris</name>
    <dbReference type="NCBI Taxonomy" id="1673888"/>
    <lineage>
        <taxon>Eukaryota</taxon>
        <taxon>Fungi</taxon>
        <taxon>Dikarya</taxon>
        <taxon>Basidiomycota</taxon>
        <taxon>Ustilaginomycotina</taxon>
        <taxon>Ustilaginomycetes</taxon>
        <taxon>Violaceomycetales</taxon>
        <taxon>Violaceomycetaceae</taxon>
        <taxon>Violaceomyces</taxon>
    </lineage>
</organism>
<sequence length="591" mass="64662">MALNAFHIRARSDPPPPSSSHRATLENGPRSRPGLAPGRGRQGHPEMGDGEDQGPSFSSHHNEEARRWIAYRTGPIHDPKLSRKEPIRFVKATGLSDPSLRPAEERGKEKEEEVQGQQDEVAPDKTSLIAGKESKHEETSSPNLQSMASFYASLTRDLRCQGSKATESSSSTSREAPLQPPPPPPLSAVPCQLGSHRASTGPSKLRSPSSYQPFAQHLIDKWRSIQRGSGKERDREGRGETEAGPAHLSFQEGRCPECGDILPSPCSNQEFQDHRKTISHRLGKAVVLASPEDSSRQPSSDSSTSTALSIHDRTLTLRGESNPGPTERLSIQPGNVGYALLQRMGWSEGMGLGTSEWAWMKARRRRKRQGGGSEDSERRRGLVLADSTLSLSTTKGQGNGIIDLTSEAENDEEGDKDGKEGKIHEGVIVISDDSQSEGEGDERGTEGVETRAYNWMSLLPAGKDDESIFGGGGVDLKPEEVATAASPSPSSPHAEKETGQCESDSTLEIRKRPNLVPIPVTFKNDKRGLGIKTRRTGVSHVMRKARVDGGVEEQASESSGSREEARMTKKRRRDEHERERREWLALRESLM</sequence>
<reference evidence="1 2" key="1">
    <citation type="journal article" date="2018" name="Mol. Biol. Evol.">
        <title>Broad Genomic Sampling Reveals a Smut Pathogenic Ancestry of the Fungal Clade Ustilaginomycotina.</title>
        <authorList>
            <person name="Kijpornyongpan T."/>
            <person name="Mondo S.J."/>
            <person name="Barry K."/>
            <person name="Sandor L."/>
            <person name="Lee J."/>
            <person name="Lipzen A."/>
            <person name="Pangilinan J."/>
            <person name="LaButti K."/>
            <person name="Hainaut M."/>
            <person name="Henrissat B."/>
            <person name="Grigoriev I.V."/>
            <person name="Spatafora J.W."/>
            <person name="Aime M.C."/>
        </authorList>
    </citation>
    <scope>NUCLEOTIDE SEQUENCE [LARGE SCALE GENOMIC DNA]</scope>
    <source>
        <strain evidence="1 2">SA 807</strain>
    </source>
</reference>
<accession>A0ACD0P0A7</accession>
<evidence type="ECO:0000313" key="2">
    <source>
        <dbReference type="Proteomes" id="UP000245626"/>
    </source>
</evidence>
<dbReference type="EMBL" id="KZ819842">
    <property type="protein sequence ID" value="PWN51451.1"/>
    <property type="molecule type" value="Genomic_DNA"/>
</dbReference>
<evidence type="ECO:0000313" key="1">
    <source>
        <dbReference type="EMBL" id="PWN51451.1"/>
    </source>
</evidence>
<keyword evidence="2" id="KW-1185">Reference proteome</keyword>